<feature type="non-terminal residue" evidence="2">
    <location>
        <position position="89"/>
    </location>
</feature>
<evidence type="ECO:0000313" key="3">
    <source>
        <dbReference type="Proteomes" id="UP001295444"/>
    </source>
</evidence>
<dbReference type="EMBL" id="OW240918">
    <property type="protein sequence ID" value="CAH2307041.1"/>
    <property type="molecule type" value="Genomic_DNA"/>
</dbReference>
<name>A0AAD1SP97_PELCU</name>
<proteinExistence type="predicted"/>
<gene>
    <name evidence="2" type="ORF">PECUL_23A061658</name>
</gene>
<keyword evidence="3" id="KW-1185">Reference proteome</keyword>
<sequence length="89" mass="10070">MDARTRGGTPDHTPLLQVPQGENKKQREERKGKEGRRRTQTHTSVNTTQGHKSDSTPQTTTRNNCSRPTPKPTTITRATKKGHRPVMER</sequence>
<protein>
    <submittedName>
        <fullName evidence="2">Uncharacterized protein</fullName>
    </submittedName>
</protein>
<evidence type="ECO:0000256" key="1">
    <source>
        <dbReference type="SAM" id="MobiDB-lite"/>
    </source>
</evidence>
<dbReference type="Proteomes" id="UP001295444">
    <property type="component" value="Chromosome 07"/>
</dbReference>
<evidence type="ECO:0000313" key="2">
    <source>
        <dbReference type="EMBL" id="CAH2307041.1"/>
    </source>
</evidence>
<reference evidence="2" key="1">
    <citation type="submission" date="2022-03" db="EMBL/GenBank/DDBJ databases">
        <authorList>
            <person name="Alioto T."/>
            <person name="Alioto T."/>
            <person name="Gomez Garrido J."/>
        </authorList>
    </citation>
    <scope>NUCLEOTIDE SEQUENCE</scope>
</reference>
<feature type="region of interest" description="Disordered" evidence="1">
    <location>
        <begin position="1"/>
        <end position="89"/>
    </location>
</feature>
<feature type="compositionally biased region" description="Polar residues" evidence="1">
    <location>
        <begin position="41"/>
        <end position="77"/>
    </location>
</feature>
<dbReference type="AlphaFoldDB" id="A0AAD1SP97"/>
<feature type="compositionally biased region" description="Basic and acidic residues" evidence="1">
    <location>
        <begin position="22"/>
        <end position="32"/>
    </location>
</feature>
<accession>A0AAD1SP97</accession>
<feature type="compositionally biased region" description="Basic residues" evidence="1">
    <location>
        <begin position="78"/>
        <end position="89"/>
    </location>
</feature>
<organism evidence="2 3">
    <name type="scientific">Pelobates cultripes</name>
    <name type="common">Western spadefoot toad</name>
    <dbReference type="NCBI Taxonomy" id="61616"/>
    <lineage>
        <taxon>Eukaryota</taxon>
        <taxon>Metazoa</taxon>
        <taxon>Chordata</taxon>
        <taxon>Craniata</taxon>
        <taxon>Vertebrata</taxon>
        <taxon>Euteleostomi</taxon>
        <taxon>Amphibia</taxon>
        <taxon>Batrachia</taxon>
        <taxon>Anura</taxon>
        <taxon>Pelobatoidea</taxon>
        <taxon>Pelobatidae</taxon>
        <taxon>Pelobates</taxon>
    </lineage>
</organism>